<dbReference type="InterPro" id="IPR044855">
    <property type="entry name" value="CoA-Trfase_III_dom3_sf"/>
</dbReference>
<name>A0A160VC93_9ZZZZ</name>
<dbReference type="InterPro" id="IPR050483">
    <property type="entry name" value="CoA-transferase_III_domain"/>
</dbReference>
<dbReference type="EMBL" id="FAXA01000246">
    <property type="protein sequence ID" value="CUV05009.1"/>
    <property type="molecule type" value="Genomic_DNA"/>
</dbReference>
<dbReference type="GO" id="GO:0008410">
    <property type="term" value="F:CoA-transferase activity"/>
    <property type="evidence" value="ECO:0007669"/>
    <property type="project" value="TreeGrafter"/>
</dbReference>
<dbReference type="InterPro" id="IPR023606">
    <property type="entry name" value="CoA-Trfase_III_dom_1_sf"/>
</dbReference>
<sequence length="408" mass="44560">MMADRALSGIKVLDFTQHVAGPYCTKVMANQGADVIKVERPGVGDVARRSGPFPSDTPHAEKSGLFLHLNTSKRSLTLDLASAAGRNIALQLAADADIVVESFRPGTMESFGLDYQSLKATNPNLVMTSISNFGQTGPYLGYRGADIVFYGMGGEMFGTGLADREPIKLGQNVVLYQAGATASVATLGALFLAQDPADGQALGQHVDVSLMETQIGSIDRRMTALIAYQYTGETSKREYYGGSSYPNGIYPCEDGYFALAGSRVYFPRSVRMLGSPQELEDPKWHTRGAQTDPYLKEEFEELFLPWILSQSKQQAWAAAQQQRVLSGPLNTMEDLSDEPFFNQRGVFDQIDHPVAGLLKQPGRPFLMSESPWELPSPAPTLGQHNHEILADLGYSNPDIVRLRQMGVI</sequence>
<proteinExistence type="predicted"/>
<dbReference type="SUPFAM" id="SSF89796">
    <property type="entry name" value="CoA-transferase family III (CaiB/BaiF)"/>
    <property type="match status" value="1"/>
</dbReference>
<dbReference type="PANTHER" id="PTHR48207:SF3">
    <property type="entry name" value="SUCCINATE--HYDROXYMETHYLGLUTARATE COA-TRANSFERASE"/>
    <property type="match status" value="1"/>
</dbReference>
<evidence type="ECO:0000256" key="1">
    <source>
        <dbReference type="ARBA" id="ARBA00022679"/>
    </source>
</evidence>
<protein>
    <submittedName>
        <fullName evidence="2">L-carnitine dehydratase/bile acid-inducible protein F</fullName>
    </submittedName>
</protein>
<accession>A0A160VC93</accession>
<reference evidence="2" key="1">
    <citation type="submission" date="2015-10" db="EMBL/GenBank/DDBJ databases">
        <authorList>
            <person name="Gilbert D.G."/>
        </authorList>
    </citation>
    <scope>NUCLEOTIDE SEQUENCE</scope>
</reference>
<keyword evidence="1" id="KW-0808">Transferase</keyword>
<dbReference type="InterPro" id="IPR003673">
    <property type="entry name" value="CoA-Trfase_fam_III"/>
</dbReference>
<dbReference type="PANTHER" id="PTHR48207">
    <property type="entry name" value="SUCCINATE--HYDROXYMETHYLGLUTARATE COA-TRANSFERASE"/>
    <property type="match status" value="1"/>
</dbReference>
<dbReference type="Gene3D" id="3.30.1540.10">
    <property type="entry name" value="formyl-coa transferase, domain 3"/>
    <property type="match status" value="1"/>
</dbReference>
<gene>
    <name evidence="2" type="ORF">MGWOODY_Clf806</name>
</gene>
<dbReference type="AlphaFoldDB" id="A0A160VC93"/>
<dbReference type="Gene3D" id="3.40.50.10540">
    <property type="entry name" value="Crotonobetainyl-coa:carnitine coa-transferase, domain 1"/>
    <property type="match status" value="1"/>
</dbReference>
<dbReference type="Pfam" id="PF02515">
    <property type="entry name" value="CoA_transf_3"/>
    <property type="match status" value="1"/>
</dbReference>
<evidence type="ECO:0000313" key="2">
    <source>
        <dbReference type="EMBL" id="CUV05009.1"/>
    </source>
</evidence>
<organism evidence="2">
    <name type="scientific">hydrothermal vent metagenome</name>
    <dbReference type="NCBI Taxonomy" id="652676"/>
    <lineage>
        <taxon>unclassified sequences</taxon>
        <taxon>metagenomes</taxon>
        <taxon>ecological metagenomes</taxon>
    </lineage>
</organism>